<proteinExistence type="inferred from homology"/>
<dbReference type="FunFam" id="1.50.10.20:FF:000014">
    <property type="entry name" value="Protein farnesyltransferase subunit beta"/>
    <property type="match status" value="1"/>
</dbReference>
<dbReference type="EMBL" id="SKBN01000005">
    <property type="protein sequence ID" value="TGJ88237.1"/>
    <property type="molecule type" value="Genomic_DNA"/>
</dbReference>
<keyword evidence="7" id="KW-0677">Repeat</keyword>
<comment type="similarity">
    <text evidence="1 9">Belongs to the protein prenyltransferase subunit beta family.</text>
</comment>
<accession>A0A4Z0YW96</accession>
<evidence type="ECO:0000256" key="6">
    <source>
        <dbReference type="ARBA" id="ARBA00022723"/>
    </source>
</evidence>
<dbReference type="InterPro" id="IPR001330">
    <property type="entry name" value="Prenyltrans"/>
</dbReference>
<evidence type="ECO:0000256" key="7">
    <source>
        <dbReference type="ARBA" id="ARBA00022737"/>
    </source>
</evidence>
<evidence type="ECO:0000259" key="10">
    <source>
        <dbReference type="Pfam" id="PF00432"/>
    </source>
</evidence>
<dbReference type="CDD" id="cd02893">
    <property type="entry name" value="FTase"/>
    <property type="match status" value="1"/>
</dbReference>
<evidence type="ECO:0000256" key="2">
    <source>
        <dbReference type="ARBA" id="ARBA00012702"/>
    </source>
</evidence>
<dbReference type="InterPro" id="IPR045089">
    <property type="entry name" value="PGGT1B-like"/>
</dbReference>
<dbReference type="PANTHER" id="PTHR11774:SF6">
    <property type="entry name" value="PROTEIN FARNESYLTRANSFERASE SUBUNIT BETA"/>
    <property type="match status" value="1"/>
</dbReference>
<evidence type="ECO:0000256" key="1">
    <source>
        <dbReference type="ARBA" id="ARBA00010497"/>
    </source>
</evidence>
<comment type="caution">
    <text evidence="11">The sequence shown here is derived from an EMBL/GenBank/DDBJ whole genome shotgun (WGS) entry which is preliminary data.</text>
</comment>
<keyword evidence="5 9" id="KW-0808">Transferase</keyword>
<evidence type="ECO:0000256" key="5">
    <source>
        <dbReference type="ARBA" id="ARBA00022679"/>
    </source>
</evidence>
<feature type="domain" description="Prenyltransferase alpha-alpha toroid" evidence="10">
    <location>
        <begin position="69"/>
        <end position="425"/>
    </location>
</feature>
<dbReference type="Proteomes" id="UP000297716">
    <property type="component" value="Unassembled WGS sequence"/>
</dbReference>
<reference evidence="11 12" key="1">
    <citation type="submission" date="2019-03" db="EMBL/GenBank/DDBJ databases">
        <title>Draft genome sequence of Xylaria hypoxylon DSM 108379, a ubiquitous saprotrophic-parasitic fungi on hardwood.</title>
        <authorList>
            <person name="Buettner E."/>
            <person name="Leonhardt S."/>
            <person name="Gebauer A.M."/>
            <person name="Liers C."/>
            <person name="Hofrichter M."/>
            <person name="Kellner H."/>
        </authorList>
    </citation>
    <scope>NUCLEOTIDE SEQUENCE [LARGE SCALE GENOMIC DNA]</scope>
    <source>
        <strain evidence="11 12">DSM 108379</strain>
    </source>
</reference>
<dbReference type="SUPFAM" id="SSF48239">
    <property type="entry name" value="Terpenoid cyclases/Protein prenyltransferases"/>
    <property type="match status" value="1"/>
</dbReference>
<keyword evidence="4 9" id="KW-0637">Prenyltransferase</keyword>
<evidence type="ECO:0000313" key="12">
    <source>
        <dbReference type="Proteomes" id="UP000297716"/>
    </source>
</evidence>
<dbReference type="Gene3D" id="1.50.10.20">
    <property type="match status" value="1"/>
</dbReference>
<evidence type="ECO:0000256" key="3">
    <source>
        <dbReference type="ARBA" id="ARBA00015798"/>
    </source>
</evidence>
<protein>
    <recommendedName>
        <fullName evidence="3 9">Protein farnesyltransferase subunit beta</fullName>
        <shortName evidence="9">FTase-beta</shortName>
        <ecNumber evidence="2 9">2.5.1.58</ecNumber>
    </recommendedName>
</protein>
<name>A0A4Z0YW96_9PEZI</name>
<keyword evidence="6 9" id="KW-0479">Metal-binding</keyword>
<dbReference type="STRING" id="37992.A0A4Z0YW96"/>
<dbReference type="InterPro" id="IPR026872">
    <property type="entry name" value="FTB"/>
</dbReference>
<keyword evidence="8 9" id="KW-0862">Zinc</keyword>
<evidence type="ECO:0000256" key="9">
    <source>
        <dbReference type="RuleBase" id="RU365056"/>
    </source>
</evidence>
<comment type="subunit">
    <text evidence="9">Heterodimer of an alpha and a beta subunit.</text>
</comment>
<dbReference type="GO" id="GO:0004660">
    <property type="term" value="F:protein farnesyltransferase activity"/>
    <property type="evidence" value="ECO:0007669"/>
    <property type="project" value="UniProtKB-UniRule"/>
</dbReference>
<keyword evidence="12" id="KW-1185">Reference proteome</keyword>
<evidence type="ECO:0000256" key="4">
    <source>
        <dbReference type="ARBA" id="ARBA00022602"/>
    </source>
</evidence>
<dbReference type="GO" id="GO:0097354">
    <property type="term" value="P:prenylation"/>
    <property type="evidence" value="ECO:0007669"/>
    <property type="project" value="UniProtKB-UniRule"/>
</dbReference>
<gene>
    <name evidence="11" type="ORF">E0Z10_g561</name>
</gene>
<dbReference type="GO" id="GO:0005965">
    <property type="term" value="C:protein farnesyltransferase complex"/>
    <property type="evidence" value="ECO:0007669"/>
    <property type="project" value="UniProtKB-UniRule"/>
</dbReference>
<organism evidence="11 12">
    <name type="scientific">Xylaria hypoxylon</name>
    <dbReference type="NCBI Taxonomy" id="37992"/>
    <lineage>
        <taxon>Eukaryota</taxon>
        <taxon>Fungi</taxon>
        <taxon>Dikarya</taxon>
        <taxon>Ascomycota</taxon>
        <taxon>Pezizomycotina</taxon>
        <taxon>Sordariomycetes</taxon>
        <taxon>Xylariomycetidae</taxon>
        <taxon>Xylariales</taxon>
        <taxon>Xylariaceae</taxon>
        <taxon>Xylaria</taxon>
    </lineage>
</organism>
<dbReference type="InterPro" id="IPR008930">
    <property type="entry name" value="Terpenoid_cyclase/PrenylTrfase"/>
</dbReference>
<evidence type="ECO:0000313" key="11">
    <source>
        <dbReference type="EMBL" id="TGJ88237.1"/>
    </source>
</evidence>
<evidence type="ECO:0000256" key="8">
    <source>
        <dbReference type="ARBA" id="ARBA00022833"/>
    </source>
</evidence>
<comment type="function">
    <text evidence="9">Catalyzes the transfer of a farnesyl moiety from farnesyl diphosphate to a cysteine at the fourth position from the C-terminus of several proteins. The beta subunit is responsible for peptide-binding.</text>
</comment>
<dbReference type="PANTHER" id="PTHR11774">
    <property type="entry name" value="GERANYLGERANYL TRANSFERASE TYPE BETA SUBUNIT"/>
    <property type="match status" value="1"/>
</dbReference>
<comment type="catalytic activity">
    <reaction evidence="9">
        <text>L-cysteinyl-[protein] + (2E,6E)-farnesyl diphosphate = S-(2E,6E)-farnesyl-L-cysteinyl-[protein] + diphosphate</text>
        <dbReference type="Rhea" id="RHEA:13345"/>
        <dbReference type="Rhea" id="RHEA-COMP:10131"/>
        <dbReference type="Rhea" id="RHEA-COMP:11535"/>
        <dbReference type="ChEBI" id="CHEBI:29950"/>
        <dbReference type="ChEBI" id="CHEBI:33019"/>
        <dbReference type="ChEBI" id="CHEBI:86019"/>
        <dbReference type="ChEBI" id="CHEBI:175763"/>
    </reaction>
</comment>
<dbReference type="AlphaFoldDB" id="A0A4Z0YW96"/>
<dbReference type="Pfam" id="PF00432">
    <property type="entry name" value="Prenyltrans"/>
    <property type="match status" value="1"/>
</dbReference>
<dbReference type="OrthoDB" id="10261146at2759"/>
<comment type="cofactor">
    <cofactor evidence="9">
        <name>Zn(2+)</name>
        <dbReference type="ChEBI" id="CHEBI:29105"/>
    </cofactor>
    <text evidence="9">Binds 1 zinc ion per subunit.</text>
</comment>
<sequence length="443" mass="48402">MAYSSPSQEPHEPHQAPLVPGLFTTAAPIKDSLVTDTSLSQNAVETSCRAFLAGTQDGIRVNRHGIPSLGRERHIRFLDKSLGNLPPAFKAADASRPWIFYWCLNGLVLLGADVSKYRDGLVATARSIQNESGGFGGGFGQQSHLATTYAMVLSLAIVGGEAAYQVIDRRAMWKWLCTLKEPTGAFRLTLGGEIDLPLDLPYDSSSHTPERLDLFTGLADYVRRCQTFEGGISARPGAEAHGAYAFCALGCLAILDAPHRIFPRYLDMPRLISWLSSRQYAPEGGLSGRTNKLVDGCYSHWVGGCWPLIEAAIHGPTISTSIETPSSAAGDLYSREGLIRYILCCGQDQTKRGGMRDKPYQPSDAYHTCYVLSGLSSAQHVTRILSSDGDGIMPPWTYEVLSHLDEAQVYNEEDRVSPTDPVYGIPEGKRKDIMSYFSSRPGF</sequence>
<dbReference type="EC" id="2.5.1.58" evidence="2 9"/>
<dbReference type="GO" id="GO:0008270">
    <property type="term" value="F:zinc ion binding"/>
    <property type="evidence" value="ECO:0007669"/>
    <property type="project" value="UniProtKB-UniRule"/>
</dbReference>